<accession>A0ABR3HFX6</accession>
<evidence type="ECO:0000313" key="15">
    <source>
        <dbReference type="Proteomes" id="UP001549920"/>
    </source>
</evidence>
<evidence type="ECO:0000256" key="13">
    <source>
        <dbReference type="SAM" id="Phobius"/>
    </source>
</evidence>
<evidence type="ECO:0000256" key="3">
    <source>
        <dbReference type="ARBA" id="ARBA00022448"/>
    </source>
</evidence>
<keyword evidence="3 12" id="KW-0813">Transport</keyword>
<reference evidence="14 15" key="1">
    <citation type="submission" date="2024-06" db="EMBL/GenBank/DDBJ databases">
        <title>A chromosome-level genome assembly of beet webworm, Loxostege sticticalis.</title>
        <authorList>
            <person name="Zhang Y."/>
        </authorList>
    </citation>
    <scope>NUCLEOTIDE SEQUENCE [LARGE SCALE GENOMIC DNA]</scope>
    <source>
        <strain evidence="14">AQ026</strain>
        <tissue evidence="14">Whole body</tissue>
    </source>
</reference>
<comment type="similarity">
    <text evidence="2 12">Belongs to the amiloride-sensitive sodium channel (TC 1.A.6) family.</text>
</comment>
<evidence type="ECO:0000256" key="7">
    <source>
        <dbReference type="ARBA" id="ARBA00023053"/>
    </source>
</evidence>
<keyword evidence="15" id="KW-1185">Reference proteome</keyword>
<keyword evidence="5 12" id="KW-0812">Transmembrane</keyword>
<proteinExistence type="inferred from homology"/>
<evidence type="ECO:0000256" key="9">
    <source>
        <dbReference type="ARBA" id="ARBA00023136"/>
    </source>
</evidence>
<dbReference type="Proteomes" id="UP001549920">
    <property type="component" value="Unassembled WGS sequence"/>
</dbReference>
<dbReference type="PANTHER" id="PTHR11690">
    <property type="entry name" value="AMILORIDE-SENSITIVE SODIUM CHANNEL-RELATED"/>
    <property type="match status" value="1"/>
</dbReference>
<comment type="caution">
    <text evidence="14">The sequence shown here is derived from an EMBL/GenBank/DDBJ whole genome shotgun (WGS) entry which is preliminary data.</text>
</comment>
<evidence type="ECO:0000256" key="8">
    <source>
        <dbReference type="ARBA" id="ARBA00023065"/>
    </source>
</evidence>
<evidence type="ECO:0000256" key="6">
    <source>
        <dbReference type="ARBA" id="ARBA00022989"/>
    </source>
</evidence>
<dbReference type="Pfam" id="PF00858">
    <property type="entry name" value="ASC"/>
    <property type="match status" value="1"/>
</dbReference>
<keyword evidence="7" id="KW-0915">Sodium</keyword>
<keyword evidence="4 12" id="KW-0894">Sodium channel</keyword>
<evidence type="ECO:0000256" key="4">
    <source>
        <dbReference type="ARBA" id="ARBA00022461"/>
    </source>
</evidence>
<feature type="transmembrane region" description="Helical" evidence="13">
    <location>
        <begin position="62"/>
        <end position="84"/>
    </location>
</feature>
<dbReference type="Gene3D" id="2.60.470.10">
    <property type="entry name" value="Acid-sensing ion channels like domains"/>
    <property type="match status" value="1"/>
</dbReference>
<evidence type="ECO:0008006" key="16">
    <source>
        <dbReference type="Google" id="ProtNLM"/>
    </source>
</evidence>
<name>A0ABR3HFX6_LOXSC</name>
<evidence type="ECO:0000313" key="14">
    <source>
        <dbReference type="EMBL" id="KAL0869308.1"/>
    </source>
</evidence>
<evidence type="ECO:0000256" key="10">
    <source>
        <dbReference type="ARBA" id="ARBA00023201"/>
    </source>
</evidence>
<dbReference type="InterPro" id="IPR001873">
    <property type="entry name" value="ENaC"/>
</dbReference>
<protein>
    <recommendedName>
        <fullName evidence="16">Sodium channel protein Nach</fullName>
    </recommendedName>
</protein>
<evidence type="ECO:0000256" key="11">
    <source>
        <dbReference type="ARBA" id="ARBA00023303"/>
    </source>
</evidence>
<dbReference type="EMBL" id="JBEUOH010000020">
    <property type="protein sequence ID" value="KAL0869308.1"/>
    <property type="molecule type" value="Genomic_DNA"/>
</dbReference>
<evidence type="ECO:0000256" key="2">
    <source>
        <dbReference type="ARBA" id="ARBA00007193"/>
    </source>
</evidence>
<organism evidence="14 15">
    <name type="scientific">Loxostege sticticalis</name>
    <name type="common">Beet webworm moth</name>
    <dbReference type="NCBI Taxonomy" id="481309"/>
    <lineage>
        <taxon>Eukaryota</taxon>
        <taxon>Metazoa</taxon>
        <taxon>Ecdysozoa</taxon>
        <taxon>Arthropoda</taxon>
        <taxon>Hexapoda</taxon>
        <taxon>Insecta</taxon>
        <taxon>Pterygota</taxon>
        <taxon>Neoptera</taxon>
        <taxon>Endopterygota</taxon>
        <taxon>Lepidoptera</taxon>
        <taxon>Glossata</taxon>
        <taxon>Ditrysia</taxon>
        <taxon>Pyraloidea</taxon>
        <taxon>Crambidae</taxon>
        <taxon>Pyraustinae</taxon>
        <taxon>Loxostege</taxon>
    </lineage>
</organism>
<keyword evidence="8 12" id="KW-0406">Ion transport</keyword>
<evidence type="ECO:0000256" key="1">
    <source>
        <dbReference type="ARBA" id="ARBA00004141"/>
    </source>
</evidence>
<evidence type="ECO:0000256" key="5">
    <source>
        <dbReference type="ARBA" id="ARBA00022692"/>
    </source>
</evidence>
<keyword evidence="9 13" id="KW-0472">Membrane</keyword>
<keyword evidence="6 13" id="KW-1133">Transmembrane helix</keyword>
<sequence>MHAVKEVWWQKYRRRQYKRQRLSLEMILRRSAWETSREYVSQCSIAGVKQICDPDIGIIQRLIWIVLFVALIASLINVLCHTWMQAISSPLIVTMESSTHPISEIDFPAVALCNINRISQKALTAFANEIYEHLPSGGRHYRFSFGHKNKNDTVNYIKDYMLQLGNMFDYWWDENVKVDEHLDEIFSPANDTRQLIDLMRQLAPSCEDMLVKCAWAFQIVDCKDLFQVRRTSRGHCCAFNYILDYGSADRPNGTIATVRKQTIAGYLEGLNVILDPMVDDYAYPVSPNRGFEIFLFDPTHFADPNAGGRVIRRIIEPNARVLLELQSVEQLATQEVRKYPARTRKCLFHDENTKKFGNLYSYSACIVSCKIKTINTLCKCTPFFLPTSSPDSSICTLNELRCLNKYKEKLLYIYPTDALRTDGLEVELQDSLWCPQCRPDCEFTQHFTRAFKGPITMRNDTEKELRLEFRFVSRRK</sequence>
<dbReference type="PANTHER" id="PTHR11690:SF253">
    <property type="entry name" value="PICKPOCKET 18-RELATED"/>
    <property type="match status" value="1"/>
</dbReference>
<gene>
    <name evidence="14" type="ORF">ABMA27_007568</name>
</gene>
<keyword evidence="10 12" id="KW-0739">Sodium transport</keyword>
<comment type="subcellular location">
    <subcellularLocation>
        <location evidence="1">Membrane</location>
        <topology evidence="1">Multi-pass membrane protein</topology>
    </subcellularLocation>
</comment>
<keyword evidence="11 12" id="KW-0407">Ion channel</keyword>
<evidence type="ECO:0000256" key="12">
    <source>
        <dbReference type="RuleBase" id="RU000679"/>
    </source>
</evidence>